<dbReference type="Gene3D" id="3.40.50.11900">
    <property type="match status" value="1"/>
</dbReference>
<dbReference type="InterPro" id="IPR051805">
    <property type="entry name" value="Dehydratase_Activator_Redct"/>
</dbReference>
<evidence type="ECO:0000313" key="2">
    <source>
        <dbReference type="EMBL" id="OAT81745.1"/>
    </source>
</evidence>
<comment type="caution">
    <text evidence="2">The sequence shown here is derived from an EMBL/GenBank/DDBJ whole genome shotgun (WGS) entry which is preliminary data.</text>
</comment>
<dbReference type="EMBL" id="LYVF01000158">
    <property type="protein sequence ID" value="OAT81745.1"/>
    <property type="molecule type" value="Genomic_DNA"/>
</dbReference>
<feature type="domain" description="DUF2229" evidence="1">
    <location>
        <begin position="10"/>
        <end position="71"/>
    </location>
</feature>
<sequence length="384" mass="43716">MPKVTFPHVAESYRAFKMLLEDLGNEVILPPRPSMHTLDRGVQYAPEFACFPVKILLGTYLETCPQGVELIVTSGGVGPCRAGHYAQLHKKILRSLGYPIDIIVFEPPRLYPLDFLHNIQRLNPGRLSYRSVYECIKRAWRKLQALDDLEKLSHRVRPREITRGATTRTYRKVLEWIDRAYTWREIETAASSALHALHEVPQDPFRRILRVGIVGEIYVLLEPASNLEIEETLGHLGVEVERSMFLTGWTRDNTWAETSEGLTVKDAALPYLPELLGGHGRDSIGNTILYAKRGFDGVIQLAPFTCIPEIVARTILPRVSRDHNIPVLTFFLDEQTGKAGTATRLEAFVDLMRRKKSKQAGSDCNESLPWHRRGFGKYQYSNLR</sequence>
<gene>
    <name evidence="2" type="ORF">A6M21_10085</name>
</gene>
<reference evidence="2 3" key="1">
    <citation type="submission" date="2016-04" db="EMBL/GenBank/DDBJ databases">
        <authorList>
            <person name="Evans L.H."/>
            <person name="Alamgir A."/>
            <person name="Owens N."/>
            <person name="Weber N.D."/>
            <person name="Virtaneva K."/>
            <person name="Barbian K."/>
            <person name="Babar A."/>
            <person name="Rosenke K."/>
        </authorList>
    </citation>
    <scope>NUCLEOTIDE SEQUENCE [LARGE SCALE GENOMIC DNA]</scope>
    <source>
        <strain evidence="2 3">LMa1</strain>
    </source>
</reference>
<dbReference type="RefSeq" id="WP_066668196.1">
    <property type="nucleotide sequence ID" value="NZ_LYVF01000158.1"/>
</dbReference>
<dbReference type="AlphaFoldDB" id="A0A1B7LEN1"/>
<dbReference type="Pfam" id="PF09989">
    <property type="entry name" value="DUF2229"/>
    <property type="match status" value="1"/>
</dbReference>
<dbReference type="PANTHER" id="PTHR32329">
    <property type="entry name" value="BIFUNCTIONAL PROTEIN [INCLUDES 2-HYDROXYACYL-COA DEHYDRATASE (N-TER) AND ITS ACTIVATOR DOMAIN (C_TERM)-RELATED"/>
    <property type="match status" value="1"/>
</dbReference>
<evidence type="ECO:0000259" key="1">
    <source>
        <dbReference type="Pfam" id="PF09989"/>
    </source>
</evidence>
<proteinExistence type="predicted"/>
<dbReference type="InterPro" id="IPR018709">
    <property type="entry name" value="CoA_activase_DUF2229"/>
</dbReference>
<evidence type="ECO:0000313" key="3">
    <source>
        <dbReference type="Proteomes" id="UP000078532"/>
    </source>
</evidence>
<accession>A0A1B7LEN1</accession>
<keyword evidence="3" id="KW-1185">Reference proteome</keyword>
<dbReference type="PANTHER" id="PTHR32329:SF2">
    <property type="entry name" value="BIFUNCTIONAL PROTEIN [INCLUDES 2-HYDROXYACYL-COA DEHYDRATASE (N-TER) AND ITS ACTIVATOR DOMAIN (C_TERM)"/>
    <property type="match status" value="1"/>
</dbReference>
<protein>
    <submittedName>
        <fullName evidence="2">CoA protein activase</fullName>
    </submittedName>
</protein>
<organism evidence="2 3">
    <name type="scientific">Desulfotomaculum copahuensis</name>
    <dbReference type="NCBI Taxonomy" id="1838280"/>
    <lineage>
        <taxon>Bacteria</taxon>
        <taxon>Bacillati</taxon>
        <taxon>Bacillota</taxon>
        <taxon>Clostridia</taxon>
        <taxon>Eubacteriales</taxon>
        <taxon>Desulfotomaculaceae</taxon>
        <taxon>Desulfotomaculum</taxon>
    </lineage>
</organism>
<dbReference type="STRING" id="1838280.A6M21_10085"/>
<dbReference type="Proteomes" id="UP000078532">
    <property type="component" value="Unassembled WGS sequence"/>
</dbReference>
<name>A0A1B7LEN1_9FIRM</name>